<sequence length="348" mass="38412">MACFLTRKSAILRKVLISSIVLLVILVPRCYAKCAFEAIFNFGDSNSDTGGFYAAFPSQPSPNGMTYFSKPTGRPTDGRLYIDFLGRFQHFSVNQMKQFKAKVEEFKSQEQTNLPQPDIFGKALYTIYIGQHDITYDVAAVGAGGVKQYEPQIASEIANAIKELHRLGGRTFLVLNLAPIGCYAAVLTQVSHDSSDIDPSGCMMSFNNAVREYNSVLKETLQQTRQELHHANVIYVDTHSVLLELYQNPTSHGMQHGITACCGHGGGTYNFNPQVFCGNTKEIDGQRVTASACSDPQNYVSWDGIHLTENANKMMAYAILSGSYFDPPFSLISIVIFNPLVDVIIVIT</sequence>
<proteinExistence type="inferred from homology"/>
<dbReference type="SUPFAM" id="SSF52266">
    <property type="entry name" value="SGNH hydrolase"/>
    <property type="match status" value="1"/>
</dbReference>
<dbReference type="Gene3D" id="3.40.50.1110">
    <property type="entry name" value="SGNH hydrolase"/>
    <property type="match status" value="1"/>
</dbReference>
<keyword evidence="5" id="KW-1185">Reference proteome</keyword>
<feature type="signal peptide" evidence="3">
    <location>
        <begin position="1"/>
        <end position="32"/>
    </location>
</feature>
<evidence type="ECO:0000256" key="1">
    <source>
        <dbReference type="ARBA" id="ARBA00008668"/>
    </source>
</evidence>
<name>A0ABR0W501_REHGL</name>
<organism evidence="4 5">
    <name type="scientific">Rehmannia glutinosa</name>
    <name type="common">Chinese foxglove</name>
    <dbReference type="NCBI Taxonomy" id="99300"/>
    <lineage>
        <taxon>Eukaryota</taxon>
        <taxon>Viridiplantae</taxon>
        <taxon>Streptophyta</taxon>
        <taxon>Embryophyta</taxon>
        <taxon>Tracheophyta</taxon>
        <taxon>Spermatophyta</taxon>
        <taxon>Magnoliopsida</taxon>
        <taxon>eudicotyledons</taxon>
        <taxon>Gunneridae</taxon>
        <taxon>Pentapetalae</taxon>
        <taxon>asterids</taxon>
        <taxon>lamiids</taxon>
        <taxon>Lamiales</taxon>
        <taxon>Orobanchaceae</taxon>
        <taxon>Rehmannieae</taxon>
        <taxon>Rehmannia</taxon>
    </lineage>
</organism>
<accession>A0ABR0W501</accession>
<evidence type="ECO:0000313" key="5">
    <source>
        <dbReference type="Proteomes" id="UP001318860"/>
    </source>
</evidence>
<keyword evidence="2" id="KW-0325">Glycoprotein</keyword>
<protein>
    <recommendedName>
        <fullName evidence="6">GDSL esterase/lipase</fullName>
    </recommendedName>
</protein>
<comment type="similarity">
    <text evidence="1">Belongs to the 'GDSL' lipolytic enzyme family.</text>
</comment>
<dbReference type="InterPro" id="IPR001087">
    <property type="entry name" value="GDSL"/>
</dbReference>
<dbReference type="PANTHER" id="PTHR22835:SF476">
    <property type="entry name" value="OS06G0160200 PROTEIN"/>
    <property type="match status" value="1"/>
</dbReference>
<dbReference type="Proteomes" id="UP001318860">
    <property type="component" value="Unassembled WGS sequence"/>
</dbReference>
<comment type="caution">
    <text evidence="4">The sequence shown here is derived from an EMBL/GenBank/DDBJ whole genome shotgun (WGS) entry which is preliminary data.</text>
</comment>
<dbReference type="PANTHER" id="PTHR22835">
    <property type="entry name" value="ZINC FINGER FYVE DOMAIN CONTAINING PROTEIN"/>
    <property type="match status" value="1"/>
</dbReference>
<dbReference type="Pfam" id="PF00657">
    <property type="entry name" value="Lipase_GDSL"/>
    <property type="match status" value="1"/>
</dbReference>
<dbReference type="InterPro" id="IPR036514">
    <property type="entry name" value="SGNH_hydro_sf"/>
</dbReference>
<dbReference type="EMBL" id="JABTTQ020000013">
    <property type="protein sequence ID" value="KAK6142723.1"/>
    <property type="molecule type" value="Genomic_DNA"/>
</dbReference>
<evidence type="ECO:0000313" key="4">
    <source>
        <dbReference type="EMBL" id="KAK6142723.1"/>
    </source>
</evidence>
<keyword evidence="3" id="KW-0732">Signal</keyword>
<evidence type="ECO:0008006" key="6">
    <source>
        <dbReference type="Google" id="ProtNLM"/>
    </source>
</evidence>
<evidence type="ECO:0000256" key="2">
    <source>
        <dbReference type="ARBA" id="ARBA00023180"/>
    </source>
</evidence>
<gene>
    <name evidence="4" type="ORF">DH2020_023071</name>
</gene>
<feature type="chain" id="PRO_5046891888" description="GDSL esterase/lipase" evidence="3">
    <location>
        <begin position="33"/>
        <end position="348"/>
    </location>
</feature>
<evidence type="ECO:0000256" key="3">
    <source>
        <dbReference type="SAM" id="SignalP"/>
    </source>
</evidence>
<reference evidence="4 5" key="1">
    <citation type="journal article" date="2021" name="Comput. Struct. Biotechnol. J.">
        <title>De novo genome assembly of the potent medicinal plant Rehmannia glutinosa using nanopore technology.</title>
        <authorList>
            <person name="Ma L."/>
            <person name="Dong C."/>
            <person name="Song C."/>
            <person name="Wang X."/>
            <person name="Zheng X."/>
            <person name="Niu Y."/>
            <person name="Chen S."/>
            <person name="Feng W."/>
        </authorList>
    </citation>
    <scope>NUCLEOTIDE SEQUENCE [LARGE SCALE GENOMIC DNA]</scope>
    <source>
        <strain evidence="4">DH-2019</strain>
    </source>
</reference>